<dbReference type="InterPro" id="IPR050955">
    <property type="entry name" value="Plant_Biomass_Hydrol_Est"/>
</dbReference>
<comment type="caution">
    <text evidence="3">The sequence shown here is derived from an EMBL/GenBank/DDBJ whole genome shotgun (WGS) entry which is preliminary data.</text>
</comment>
<evidence type="ECO:0000256" key="2">
    <source>
        <dbReference type="ARBA" id="ARBA00022801"/>
    </source>
</evidence>
<keyword evidence="4" id="KW-1185">Reference proteome</keyword>
<evidence type="ECO:0000313" key="3">
    <source>
        <dbReference type="EMBL" id="MCI2282407.1"/>
    </source>
</evidence>
<gene>
    <name evidence="3" type="ORF">L3081_02090</name>
</gene>
<dbReference type="InterPro" id="IPR029058">
    <property type="entry name" value="AB_hydrolase_fold"/>
</dbReference>
<dbReference type="EMBL" id="JAKKSL010000001">
    <property type="protein sequence ID" value="MCI2282407.1"/>
    <property type="molecule type" value="Genomic_DNA"/>
</dbReference>
<accession>A0ABS9WZZ6</accession>
<evidence type="ECO:0000313" key="4">
    <source>
        <dbReference type="Proteomes" id="UP001139646"/>
    </source>
</evidence>
<dbReference type="PANTHER" id="PTHR43037">
    <property type="entry name" value="UNNAMED PRODUCT-RELATED"/>
    <property type="match status" value="1"/>
</dbReference>
<name>A0ABS9WZZ6_9GAMM</name>
<dbReference type="RefSeq" id="WP_242283087.1">
    <property type="nucleotide sequence ID" value="NZ_JAKKSL010000001.1"/>
</dbReference>
<protein>
    <submittedName>
        <fullName evidence="3">PHB depolymerase family esterase</fullName>
    </submittedName>
</protein>
<organism evidence="3 4">
    <name type="scientific">Colwellia maritima</name>
    <dbReference type="NCBI Taxonomy" id="2912588"/>
    <lineage>
        <taxon>Bacteria</taxon>
        <taxon>Pseudomonadati</taxon>
        <taxon>Pseudomonadota</taxon>
        <taxon>Gammaproteobacteria</taxon>
        <taxon>Alteromonadales</taxon>
        <taxon>Colwelliaceae</taxon>
        <taxon>Colwellia</taxon>
    </lineage>
</organism>
<dbReference type="NCBIfam" id="TIGR01840">
    <property type="entry name" value="esterase_phb"/>
    <property type="match status" value="1"/>
</dbReference>
<keyword evidence="2" id="KW-0378">Hydrolase</keyword>
<dbReference type="Gene3D" id="3.40.50.1820">
    <property type="entry name" value="alpha/beta hydrolase"/>
    <property type="match status" value="1"/>
</dbReference>
<dbReference type="Pfam" id="PF10503">
    <property type="entry name" value="Esterase_PHB"/>
    <property type="match status" value="1"/>
</dbReference>
<keyword evidence="1" id="KW-0732">Signal</keyword>
<dbReference type="InterPro" id="IPR010126">
    <property type="entry name" value="Esterase_phb"/>
</dbReference>
<dbReference type="Proteomes" id="UP001139646">
    <property type="component" value="Unassembled WGS sequence"/>
</dbReference>
<dbReference type="PANTHER" id="PTHR43037:SF1">
    <property type="entry name" value="BLL1128 PROTEIN"/>
    <property type="match status" value="1"/>
</dbReference>
<evidence type="ECO:0000256" key="1">
    <source>
        <dbReference type="ARBA" id="ARBA00022729"/>
    </source>
</evidence>
<proteinExistence type="predicted"/>
<sequence length="322" mass="35033">MSTIFSISLYKARFLKTVCLTIPLFLFSQLALADFVKLTHFGANPGDLHGSYYQPEKANADKSSPAIVVLLHGCAQKAEELAQQSGLLSLAKQHNFVLLLPQQELGNNIKRCFNWYSAEDFTKDKGETLSIKNMVATLTQQFSSEKVYVIGLSVGGAMASSILVNYPELFTGGAVVAGIPFPCADGLITGISCMKNGPSQTTNELVNLIEKISPKQAIWPKLSVWTGANDSIVNPLNATMLAQQWAKLSNITANPIIDKQLGYQITRWNNTETNVQVELVEVDERGHGIMVNPNVAHGGEAADYVLAAPLSTAKHVVELWDL</sequence>
<dbReference type="SUPFAM" id="SSF53474">
    <property type="entry name" value="alpha/beta-Hydrolases"/>
    <property type="match status" value="1"/>
</dbReference>
<reference evidence="3" key="1">
    <citation type="submission" date="2022-01" db="EMBL/GenBank/DDBJ databases">
        <title>Colwellia maritima, isolated from seawater.</title>
        <authorList>
            <person name="Kristyanto S."/>
            <person name="Jung J."/>
            <person name="Jeon C.O."/>
        </authorList>
    </citation>
    <scope>NUCLEOTIDE SEQUENCE</scope>
    <source>
        <strain evidence="3">MSW7</strain>
    </source>
</reference>